<feature type="compositionally biased region" description="Pro residues" evidence="1">
    <location>
        <begin position="57"/>
        <end position="66"/>
    </location>
</feature>
<evidence type="ECO:0000313" key="4">
    <source>
        <dbReference type="Proteomes" id="UP001500218"/>
    </source>
</evidence>
<dbReference type="Proteomes" id="UP001500218">
    <property type="component" value="Unassembled WGS sequence"/>
</dbReference>
<evidence type="ECO:0000256" key="2">
    <source>
        <dbReference type="SAM" id="Phobius"/>
    </source>
</evidence>
<dbReference type="EMBL" id="BAAALT010000194">
    <property type="protein sequence ID" value="GAA1822850.1"/>
    <property type="molecule type" value="Genomic_DNA"/>
</dbReference>
<feature type="transmembrane region" description="Helical" evidence="2">
    <location>
        <begin position="320"/>
        <end position="341"/>
    </location>
</feature>
<organism evidence="3 4">
    <name type="scientific">Luedemannella flava</name>
    <dbReference type="NCBI Taxonomy" id="349316"/>
    <lineage>
        <taxon>Bacteria</taxon>
        <taxon>Bacillati</taxon>
        <taxon>Actinomycetota</taxon>
        <taxon>Actinomycetes</taxon>
        <taxon>Micromonosporales</taxon>
        <taxon>Micromonosporaceae</taxon>
        <taxon>Luedemannella</taxon>
    </lineage>
</organism>
<feature type="transmembrane region" description="Helical" evidence="2">
    <location>
        <begin position="260"/>
        <end position="277"/>
    </location>
</feature>
<evidence type="ECO:0000313" key="3">
    <source>
        <dbReference type="EMBL" id="GAA1822850.1"/>
    </source>
</evidence>
<sequence>METGQWGAGSWAEDGHVPDQRHPYADQPPPRPASIYPPEPSTVYPAEPPSGGFVPDPRTPISPFPEPQTADPRTANPRGAGQYAANPYPAHQYPADRYAADAARYPADPRVSGSHPANPPGVDPRGGGSWADKADNSWLNPYPGDRSGAWSHSGARPGPGEPSGSWRTGAYPGEDLSLPDGDLTAGGGGRPKTYGRPRQQKGAPKVGGHPPRAGDGYPVGLRPVSATPVYRGSFPMRRINPVITPVAEQPDYRRATIYTFAWYGVPILLYLAWALTLEANRRSFVLQQLGVNFVWLLSAAALSLLLGVALRWVAHEWRNLTVSFAAAVMGSGFVTVIHTLVTGS</sequence>
<feature type="compositionally biased region" description="Pro residues" evidence="1">
    <location>
        <begin position="26"/>
        <end position="40"/>
    </location>
</feature>
<keyword evidence="2" id="KW-1133">Transmembrane helix</keyword>
<gene>
    <name evidence="3" type="ORF">GCM10009682_49010</name>
</gene>
<keyword evidence="4" id="KW-1185">Reference proteome</keyword>
<feature type="transmembrane region" description="Helical" evidence="2">
    <location>
        <begin position="289"/>
        <end position="314"/>
    </location>
</feature>
<keyword evidence="2" id="KW-0472">Membrane</keyword>
<evidence type="ECO:0000256" key="1">
    <source>
        <dbReference type="SAM" id="MobiDB-lite"/>
    </source>
</evidence>
<feature type="compositionally biased region" description="Basic and acidic residues" evidence="1">
    <location>
        <begin position="13"/>
        <end position="24"/>
    </location>
</feature>
<feature type="compositionally biased region" description="Low complexity" evidence="1">
    <location>
        <begin position="93"/>
        <end position="110"/>
    </location>
</feature>
<accession>A0ABP4YMC9</accession>
<keyword evidence="2" id="KW-0812">Transmembrane</keyword>
<protein>
    <recommendedName>
        <fullName evidence="5">Integral membrane protein</fullName>
    </recommendedName>
</protein>
<name>A0ABP4YMC9_9ACTN</name>
<feature type="region of interest" description="Disordered" evidence="1">
    <location>
        <begin position="1"/>
        <end position="218"/>
    </location>
</feature>
<reference evidence="4" key="1">
    <citation type="journal article" date="2019" name="Int. J. Syst. Evol. Microbiol.">
        <title>The Global Catalogue of Microorganisms (GCM) 10K type strain sequencing project: providing services to taxonomists for standard genome sequencing and annotation.</title>
        <authorList>
            <consortium name="The Broad Institute Genomics Platform"/>
            <consortium name="The Broad Institute Genome Sequencing Center for Infectious Disease"/>
            <person name="Wu L."/>
            <person name="Ma J."/>
        </authorList>
    </citation>
    <scope>NUCLEOTIDE SEQUENCE [LARGE SCALE GENOMIC DNA]</scope>
    <source>
        <strain evidence="4">JCM 13250</strain>
    </source>
</reference>
<comment type="caution">
    <text evidence="3">The sequence shown here is derived from an EMBL/GenBank/DDBJ whole genome shotgun (WGS) entry which is preliminary data.</text>
</comment>
<dbReference type="RefSeq" id="WP_344136952.1">
    <property type="nucleotide sequence ID" value="NZ_BAAALT010000194.1"/>
</dbReference>
<evidence type="ECO:0008006" key="5">
    <source>
        <dbReference type="Google" id="ProtNLM"/>
    </source>
</evidence>
<proteinExistence type="predicted"/>